<proteinExistence type="predicted"/>
<dbReference type="AlphaFoldDB" id="A0A2R6S406"/>
<dbReference type="EMBL" id="MLYV02000088">
    <property type="protein sequence ID" value="PSS37006.1"/>
    <property type="molecule type" value="Genomic_DNA"/>
</dbReference>
<gene>
    <name evidence="2" type="ORF">PHLCEN_2v1148</name>
</gene>
<name>A0A2R6S406_9APHY</name>
<sequence length="156" mass="17137">MTFNPQFSAVEYSGHMQFPRGVWLALTAVYAVSPVVSMPLSLLYSRNADHTLHEISPYVKEQISCLHLLNIYAYRSDRSEDEHFMDTVFQITPGSGPVRKLRELMPTESTGDAANDELPLQTDSLGFSAISSASSNQLTHFGIPATVRLVGTSNGS</sequence>
<evidence type="ECO:0000256" key="1">
    <source>
        <dbReference type="SAM" id="Phobius"/>
    </source>
</evidence>
<reference evidence="2 3" key="1">
    <citation type="submission" date="2018-02" db="EMBL/GenBank/DDBJ databases">
        <title>Genome sequence of the basidiomycete white-rot fungus Phlebia centrifuga.</title>
        <authorList>
            <person name="Granchi Z."/>
            <person name="Peng M."/>
            <person name="de Vries R.P."/>
            <person name="Hilden K."/>
            <person name="Makela M.R."/>
            <person name="Grigoriev I."/>
            <person name="Riley R."/>
        </authorList>
    </citation>
    <scope>NUCLEOTIDE SEQUENCE [LARGE SCALE GENOMIC DNA]</scope>
    <source>
        <strain evidence="2 3">FBCC195</strain>
    </source>
</reference>
<evidence type="ECO:0000313" key="3">
    <source>
        <dbReference type="Proteomes" id="UP000186601"/>
    </source>
</evidence>
<feature type="transmembrane region" description="Helical" evidence="1">
    <location>
        <begin position="22"/>
        <end position="44"/>
    </location>
</feature>
<keyword evidence="1" id="KW-0472">Membrane</keyword>
<keyword evidence="1" id="KW-1133">Transmembrane helix</keyword>
<keyword evidence="3" id="KW-1185">Reference proteome</keyword>
<comment type="caution">
    <text evidence="2">The sequence shown here is derived from an EMBL/GenBank/DDBJ whole genome shotgun (WGS) entry which is preliminary data.</text>
</comment>
<organism evidence="2 3">
    <name type="scientific">Hermanssonia centrifuga</name>
    <dbReference type="NCBI Taxonomy" id="98765"/>
    <lineage>
        <taxon>Eukaryota</taxon>
        <taxon>Fungi</taxon>
        <taxon>Dikarya</taxon>
        <taxon>Basidiomycota</taxon>
        <taxon>Agaricomycotina</taxon>
        <taxon>Agaricomycetes</taxon>
        <taxon>Polyporales</taxon>
        <taxon>Meruliaceae</taxon>
        <taxon>Hermanssonia</taxon>
    </lineage>
</organism>
<protein>
    <submittedName>
        <fullName evidence="2">Uncharacterized protein</fullName>
    </submittedName>
</protein>
<accession>A0A2R6S406</accession>
<evidence type="ECO:0000313" key="2">
    <source>
        <dbReference type="EMBL" id="PSS37006.1"/>
    </source>
</evidence>
<keyword evidence="1" id="KW-0812">Transmembrane</keyword>
<dbReference type="Proteomes" id="UP000186601">
    <property type="component" value="Unassembled WGS sequence"/>
</dbReference>